<dbReference type="Gene3D" id="3.30.450.20">
    <property type="entry name" value="PAS domain"/>
    <property type="match status" value="1"/>
</dbReference>
<comment type="caution">
    <text evidence="5">The sequence shown here is derived from an EMBL/GenBank/DDBJ whole genome shotgun (WGS) entry which is preliminary data.</text>
</comment>
<dbReference type="Proteomes" id="UP000196084">
    <property type="component" value="Unassembled WGS sequence"/>
</dbReference>
<dbReference type="PANTHER" id="PTHR34236:SF1">
    <property type="entry name" value="DIMETHYL SULFOXIDE REDUCTASE TRANSCRIPTIONAL ACTIVATOR"/>
    <property type="match status" value="1"/>
</dbReference>
<dbReference type="PANTHER" id="PTHR34236">
    <property type="entry name" value="DIMETHYL SULFOXIDE REDUCTASE TRANSCRIPTIONAL ACTIVATOR"/>
    <property type="match status" value="1"/>
</dbReference>
<organism evidence="5 6">
    <name type="scientific">Natronolimnobius baerhuensis</name>
    <dbReference type="NCBI Taxonomy" id="253108"/>
    <lineage>
        <taxon>Archaea</taxon>
        <taxon>Methanobacteriati</taxon>
        <taxon>Methanobacteriota</taxon>
        <taxon>Stenosarchaea group</taxon>
        <taxon>Halobacteria</taxon>
        <taxon>Halobacteriales</taxon>
        <taxon>Natrialbaceae</taxon>
        <taxon>Natronolimnobius</taxon>
    </lineage>
</organism>
<dbReference type="InterPro" id="IPR031803">
    <property type="entry name" value="BAT_GAF/HTH-assoc"/>
</dbReference>
<keyword evidence="2" id="KW-0804">Transcription</keyword>
<dbReference type="InterPro" id="IPR013324">
    <property type="entry name" value="RNA_pol_sigma_r3/r4-like"/>
</dbReference>
<keyword evidence="6" id="KW-1185">Reference proteome</keyword>
<dbReference type="NCBIfam" id="TIGR00229">
    <property type="entry name" value="sensory_box"/>
    <property type="match status" value="1"/>
</dbReference>
<feature type="region of interest" description="Disordered" evidence="3">
    <location>
        <begin position="1"/>
        <end position="32"/>
    </location>
</feature>
<dbReference type="Pfam" id="PF13185">
    <property type="entry name" value="GAF_2"/>
    <property type="match status" value="1"/>
</dbReference>
<dbReference type="Pfam" id="PF15915">
    <property type="entry name" value="BAT"/>
    <property type="match status" value="1"/>
</dbReference>
<dbReference type="SMART" id="SM00065">
    <property type="entry name" value="GAF"/>
    <property type="match status" value="1"/>
</dbReference>
<reference evidence="5 6" key="1">
    <citation type="submission" date="2017-02" db="EMBL/GenBank/DDBJ databases">
        <title>Natronthermophilus aegyptiacus gen. nov.,sp. nov., an aerobic, extremely halophilic alkalithermophilic archaeon isolated from the athalassohaline Wadi An Natrun, Egypt.</title>
        <authorList>
            <person name="Zhao B."/>
        </authorList>
    </citation>
    <scope>NUCLEOTIDE SEQUENCE [LARGE SCALE GENOMIC DNA]</scope>
    <source>
        <strain evidence="5 6">CGMCC 1.3597</strain>
    </source>
</reference>
<feature type="region of interest" description="Disordered" evidence="3">
    <location>
        <begin position="45"/>
        <end position="82"/>
    </location>
</feature>
<dbReference type="CDD" id="cd00130">
    <property type="entry name" value="PAS"/>
    <property type="match status" value="1"/>
</dbReference>
<dbReference type="EMBL" id="MWPH01000001">
    <property type="protein sequence ID" value="OVE86201.1"/>
    <property type="molecule type" value="Genomic_DNA"/>
</dbReference>
<dbReference type="RefSeq" id="WP_087714165.1">
    <property type="nucleotide sequence ID" value="NZ_MWPH01000001.1"/>
</dbReference>
<keyword evidence="5" id="KW-0808">Transferase</keyword>
<keyword evidence="1" id="KW-0805">Transcription regulation</keyword>
<accession>A0A202ED89</accession>
<gene>
    <name evidence="5" type="ORF">B2G88_05285</name>
</gene>
<dbReference type="Pfam" id="PF04967">
    <property type="entry name" value="HTH_10"/>
    <property type="match status" value="1"/>
</dbReference>
<dbReference type="Gene3D" id="3.30.450.40">
    <property type="match status" value="1"/>
</dbReference>
<sequence length="714" mass="79008">MTTKPNSGPIVLVTRSHDRESRLGESLERATDRTVHSIPLTALDLEDDVNSDGPQHRETDFDATTGGAGHDTSGIETQSTVESNDGLRQFLTPNSATDLTPLAQSPAALVFELTTPERLRAMLRAVEERTSSIPTVVAPPSGSETLATIAVRTDADEYIPADSDEAIERILETASSAPSTTESAVDHDYHRILADELPDEAFVISENGTYLEAQLRPESAEQYSMGSTELIGAHLTDVFSDDIATDLQHCIDEAIQTDEIQTVEYDGETTNGSQRFEARVVPTDERLDGHRAVVWLARDITERAQRERQLRARQSELETLNRINAIVRQIIETLVEAPARETIEREVCEQLVDSELYSGAWIVERTGNDGLSHRIEAGDAQLYLECARNIEVDHERPVERAARTGEVQMVNHILETEPLPDPLQTAAQKNNVRAAIAVPITYEDVTYGVLTVLASRKDAFTTSETAEFELLGETIGFTIMAVKNRQLLLADTVVELEFRIDGGDSFSFDLSRNYDCTCSLEWAGATASGRTYQYVTIDGLEGETVLEAAQQHDSVEECRLIHDGIQHCTVEMRLAESGVRTLTNHGATIRDITVEDGVGTCLVDVPQHADIREVADALAMIYEDTELVARREVDRPVRTAAERRNRILDELTDRQLTTLRLAYYGGFFDWPRESTGEDIADAMDVSPPTMHQHLRKGLKSILGEFFEEGGGTTE</sequence>
<dbReference type="InterPro" id="IPR035965">
    <property type="entry name" value="PAS-like_dom_sf"/>
</dbReference>
<dbReference type="InterPro" id="IPR000014">
    <property type="entry name" value="PAS"/>
</dbReference>
<protein>
    <submittedName>
        <fullName evidence="5">Histidine kinase</fullName>
    </submittedName>
</protein>
<dbReference type="GO" id="GO:0016301">
    <property type="term" value="F:kinase activity"/>
    <property type="evidence" value="ECO:0007669"/>
    <property type="project" value="UniProtKB-KW"/>
</dbReference>
<evidence type="ECO:0000313" key="6">
    <source>
        <dbReference type="Proteomes" id="UP000196084"/>
    </source>
</evidence>
<dbReference type="InterPro" id="IPR029016">
    <property type="entry name" value="GAF-like_dom_sf"/>
</dbReference>
<feature type="compositionally biased region" description="Basic and acidic residues" evidence="3">
    <location>
        <begin position="15"/>
        <end position="32"/>
    </location>
</feature>
<dbReference type="SUPFAM" id="SSF55781">
    <property type="entry name" value="GAF domain-like"/>
    <property type="match status" value="1"/>
</dbReference>
<dbReference type="InterPro" id="IPR003018">
    <property type="entry name" value="GAF"/>
</dbReference>
<feature type="domain" description="GAF" evidence="4">
    <location>
        <begin position="322"/>
        <end position="489"/>
    </location>
</feature>
<dbReference type="SUPFAM" id="SSF55785">
    <property type="entry name" value="PYP-like sensor domain (PAS domain)"/>
    <property type="match status" value="1"/>
</dbReference>
<dbReference type="InterPro" id="IPR007050">
    <property type="entry name" value="HTH_bacterioopsin"/>
</dbReference>
<evidence type="ECO:0000256" key="1">
    <source>
        <dbReference type="ARBA" id="ARBA00023015"/>
    </source>
</evidence>
<evidence type="ECO:0000256" key="2">
    <source>
        <dbReference type="ARBA" id="ARBA00023163"/>
    </source>
</evidence>
<dbReference type="SUPFAM" id="SSF88659">
    <property type="entry name" value="Sigma3 and sigma4 domains of RNA polymerase sigma factors"/>
    <property type="match status" value="1"/>
</dbReference>
<evidence type="ECO:0000259" key="4">
    <source>
        <dbReference type="SMART" id="SM00065"/>
    </source>
</evidence>
<dbReference type="AlphaFoldDB" id="A0A202ED89"/>
<proteinExistence type="predicted"/>
<name>A0A202ED89_9EURY</name>
<keyword evidence="5" id="KW-0418">Kinase</keyword>
<evidence type="ECO:0000313" key="5">
    <source>
        <dbReference type="EMBL" id="OVE86201.1"/>
    </source>
</evidence>
<dbReference type="InterPro" id="IPR013656">
    <property type="entry name" value="PAS_4"/>
</dbReference>
<evidence type="ECO:0000256" key="3">
    <source>
        <dbReference type="SAM" id="MobiDB-lite"/>
    </source>
</evidence>
<dbReference type="Pfam" id="PF08448">
    <property type="entry name" value="PAS_4"/>
    <property type="match status" value="1"/>
</dbReference>
<dbReference type="OrthoDB" id="106505at2157"/>